<organism evidence="2 3">
    <name type="scientific">Armillaria ostoyae</name>
    <name type="common">Armillaria root rot fungus</name>
    <dbReference type="NCBI Taxonomy" id="47428"/>
    <lineage>
        <taxon>Eukaryota</taxon>
        <taxon>Fungi</taxon>
        <taxon>Dikarya</taxon>
        <taxon>Basidiomycota</taxon>
        <taxon>Agaricomycotina</taxon>
        <taxon>Agaricomycetes</taxon>
        <taxon>Agaricomycetidae</taxon>
        <taxon>Agaricales</taxon>
        <taxon>Marasmiineae</taxon>
        <taxon>Physalacriaceae</taxon>
        <taxon>Armillaria</taxon>
    </lineage>
</organism>
<keyword evidence="3" id="KW-1185">Reference proteome</keyword>
<evidence type="ECO:0000256" key="1">
    <source>
        <dbReference type="SAM" id="MobiDB-lite"/>
    </source>
</evidence>
<sequence length="154" mass="17129">MSTEACIEKTLTAKYWLPFSFLINIPDAVSSANAIGQQVYALPLVRMPKPNARMAPKAQLAEYLDTQVVAMVHLEGRFIFSWNHLVNVHIEEVITVRNGDAEDLFAVGRSNGNLTVGTFRNDTNTLAFVPSESDDSRHVPYMPSLRRRSPANPA</sequence>
<protein>
    <submittedName>
        <fullName evidence="2">Uncharacterized protein</fullName>
    </submittedName>
</protein>
<gene>
    <name evidence="2" type="ORF">ARMOST_01713</name>
</gene>
<evidence type="ECO:0000313" key="2">
    <source>
        <dbReference type="EMBL" id="SJK98445.1"/>
    </source>
</evidence>
<name>A0A284QPP9_ARMOS</name>
<dbReference type="AlphaFoldDB" id="A0A284QPP9"/>
<reference evidence="3" key="1">
    <citation type="journal article" date="2017" name="Nat. Ecol. Evol.">
        <title>Genome expansion and lineage-specific genetic innovations in the forest pathogenic fungi Armillaria.</title>
        <authorList>
            <person name="Sipos G."/>
            <person name="Prasanna A.N."/>
            <person name="Walter M.C."/>
            <person name="O'Connor E."/>
            <person name="Balint B."/>
            <person name="Krizsan K."/>
            <person name="Kiss B."/>
            <person name="Hess J."/>
            <person name="Varga T."/>
            <person name="Slot J."/>
            <person name="Riley R."/>
            <person name="Boka B."/>
            <person name="Rigling D."/>
            <person name="Barry K."/>
            <person name="Lee J."/>
            <person name="Mihaltcheva S."/>
            <person name="LaButti K."/>
            <person name="Lipzen A."/>
            <person name="Waldron R."/>
            <person name="Moloney N.M."/>
            <person name="Sperisen C."/>
            <person name="Kredics L."/>
            <person name="Vagvoelgyi C."/>
            <person name="Patrignani A."/>
            <person name="Fitzpatrick D."/>
            <person name="Nagy I."/>
            <person name="Doyle S."/>
            <person name="Anderson J.B."/>
            <person name="Grigoriev I.V."/>
            <person name="Gueldener U."/>
            <person name="Muensterkoetter M."/>
            <person name="Nagy L.G."/>
        </authorList>
    </citation>
    <scope>NUCLEOTIDE SEQUENCE [LARGE SCALE GENOMIC DNA]</scope>
    <source>
        <strain evidence="3">C18/9</strain>
    </source>
</reference>
<proteinExistence type="predicted"/>
<accession>A0A284QPP9</accession>
<dbReference type="EMBL" id="FUEG01000001">
    <property type="protein sequence ID" value="SJK98445.1"/>
    <property type="molecule type" value="Genomic_DNA"/>
</dbReference>
<feature type="compositionally biased region" description="Basic residues" evidence="1">
    <location>
        <begin position="145"/>
        <end position="154"/>
    </location>
</feature>
<feature type="region of interest" description="Disordered" evidence="1">
    <location>
        <begin position="131"/>
        <end position="154"/>
    </location>
</feature>
<evidence type="ECO:0000313" key="3">
    <source>
        <dbReference type="Proteomes" id="UP000219338"/>
    </source>
</evidence>
<dbReference type="Proteomes" id="UP000219338">
    <property type="component" value="Unassembled WGS sequence"/>
</dbReference>